<feature type="transmembrane region" description="Helical" evidence="19">
    <location>
        <begin position="204"/>
        <end position="223"/>
    </location>
</feature>
<keyword evidence="21" id="KW-1185">Reference proteome</keyword>
<evidence type="ECO:0000256" key="11">
    <source>
        <dbReference type="ARBA" id="ARBA00022842"/>
    </source>
</evidence>
<evidence type="ECO:0000256" key="9">
    <source>
        <dbReference type="ARBA" id="ARBA00022679"/>
    </source>
</evidence>
<evidence type="ECO:0000313" key="21">
    <source>
        <dbReference type="Proteomes" id="UP000295711"/>
    </source>
</evidence>
<name>A0A4R2LC40_9FIRM</name>
<comment type="similarity">
    <text evidence="4 19">Belongs to the CobS family.</text>
</comment>
<evidence type="ECO:0000256" key="14">
    <source>
        <dbReference type="ARBA" id="ARBA00025228"/>
    </source>
</evidence>
<comment type="subcellular location">
    <subcellularLocation>
        <location evidence="2 19">Cell membrane</location>
        <topology evidence="2 19">Multi-pass membrane protein</topology>
    </subcellularLocation>
</comment>
<proteinExistence type="inferred from homology"/>
<comment type="catalytic activity">
    <reaction evidence="18 19">
        <text>alpha-ribazole 5'-phosphate + adenosylcob(III)inamide-GDP = adenosylcob(III)alamin 5'-phosphate + GMP + H(+)</text>
        <dbReference type="Rhea" id="RHEA:23560"/>
        <dbReference type="ChEBI" id="CHEBI:15378"/>
        <dbReference type="ChEBI" id="CHEBI:57918"/>
        <dbReference type="ChEBI" id="CHEBI:58115"/>
        <dbReference type="ChEBI" id="CHEBI:60487"/>
        <dbReference type="ChEBI" id="CHEBI:60493"/>
        <dbReference type="EC" id="2.7.8.26"/>
    </reaction>
</comment>
<feature type="transmembrane region" description="Helical" evidence="19">
    <location>
        <begin position="34"/>
        <end position="67"/>
    </location>
</feature>
<dbReference type="HAMAP" id="MF_00719">
    <property type="entry name" value="CobS"/>
    <property type="match status" value="1"/>
</dbReference>
<evidence type="ECO:0000256" key="17">
    <source>
        <dbReference type="ARBA" id="ARBA00048623"/>
    </source>
</evidence>
<dbReference type="OrthoDB" id="9794626at2"/>
<dbReference type="Proteomes" id="UP000295711">
    <property type="component" value="Unassembled WGS sequence"/>
</dbReference>
<evidence type="ECO:0000256" key="2">
    <source>
        <dbReference type="ARBA" id="ARBA00004651"/>
    </source>
</evidence>
<keyword evidence="9 19" id="KW-0808">Transferase</keyword>
<reference evidence="20 21" key="1">
    <citation type="submission" date="2019-03" db="EMBL/GenBank/DDBJ databases">
        <title>Genomic Encyclopedia of Type Strains, Phase IV (KMG-IV): sequencing the most valuable type-strain genomes for metagenomic binning, comparative biology and taxonomic classification.</title>
        <authorList>
            <person name="Goeker M."/>
        </authorList>
    </citation>
    <scope>NUCLEOTIDE SEQUENCE [LARGE SCALE GENOMIC DNA]</scope>
    <source>
        <strain evidence="20 21">DSM 28559</strain>
    </source>
</reference>
<keyword evidence="10 19" id="KW-0812">Transmembrane</keyword>
<comment type="pathway">
    <text evidence="3 19">Cofactor biosynthesis; adenosylcobalamin biosynthesis; adenosylcobalamin from cob(II)yrinate a,c-diamide: step 7/7.</text>
</comment>
<evidence type="ECO:0000256" key="13">
    <source>
        <dbReference type="ARBA" id="ARBA00023136"/>
    </source>
</evidence>
<keyword evidence="11 19" id="KW-0460">Magnesium</keyword>
<dbReference type="RefSeq" id="WP_132092568.1">
    <property type="nucleotide sequence ID" value="NZ_JANKAQ010000011.1"/>
</dbReference>
<accession>A0A4R2LC40</accession>
<evidence type="ECO:0000256" key="19">
    <source>
        <dbReference type="HAMAP-Rule" id="MF_00719"/>
    </source>
</evidence>
<dbReference type="PANTHER" id="PTHR34148">
    <property type="entry name" value="ADENOSYLCOBINAMIDE-GDP RIBAZOLETRANSFERASE"/>
    <property type="match status" value="1"/>
</dbReference>
<evidence type="ECO:0000256" key="15">
    <source>
        <dbReference type="ARBA" id="ARBA00032605"/>
    </source>
</evidence>
<dbReference type="NCBIfam" id="TIGR00317">
    <property type="entry name" value="cobS"/>
    <property type="match status" value="1"/>
</dbReference>
<gene>
    <name evidence="19" type="primary">cobS</name>
    <name evidence="20" type="ORF">EV212_11033</name>
</gene>
<feature type="transmembrane region" description="Helical" evidence="19">
    <location>
        <begin position="171"/>
        <end position="198"/>
    </location>
</feature>
<organism evidence="20 21">
    <name type="scientific">Frisingicoccus caecimuris</name>
    <dbReference type="NCBI Taxonomy" id="1796636"/>
    <lineage>
        <taxon>Bacteria</taxon>
        <taxon>Bacillati</taxon>
        <taxon>Bacillota</taxon>
        <taxon>Clostridia</taxon>
        <taxon>Lachnospirales</taxon>
        <taxon>Lachnospiraceae</taxon>
        <taxon>Frisingicoccus</taxon>
    </lineage>
</organism>
<comment type="caution">
    <text evidence="20">The sequence shown here is derived from an EMBL/GenBank/DDBJ whole genome shotgun (WGS) entry which is preliminary data.</text>
</comment>
<dbReference type="Pfam" id="PF02654">
    <property type="entry name" value="CobS"/>
    <property type="match status" value="1"/>
</dbReference>
<evidence type="ECO:0000256" key="6">
    <source>
        <dbReference type="ARBA" id="ARBA00015850"/>
    </source>
</evidence>
<evidence type="ECO:0000256" key="5">
    <source>
        <dbReference type="ARBA" id="ARBA00013200"/>
    </source>
</evidence>
<evidence type="ECO:0000313" key="20">
    <source>
        <dbReference type="EMBL" id="TCO84010.1"/>
    </source>
</evidence>
<dbReference type="GO" id="GO:0005886">
    <property type="term" value="C:plasma membrane"/>
    <property type="evidence" value="ECO:0007669"/>
    <property type="project" value="UniProtKB-SubCell"/>
</dbReference>
<comment type="cofactor">
    <cofactor evidence="1 19">
        <name>Mg(2+)</name>
        <dbReference type="ChEBI" id="CHEBI:18420"/>
    </cofactor>
</comment>
<evidence type="ECO:0000256" key="18">
    <source>
        <dbReference type="ARBA" id="ARBA00049504"/>
    </source>
</evidence>
<dbReference type="AlphaFoldDB" id="A0A4R2LC40"/>
<evidence type="ECO:0000256" key="12">
    <source>
        <dbReference type="ARBA" id="ARBA00022989"/>
    </source>
</evidence>
<dbReference type="InterPro" id="IPR003805">
    <property type="entry name" value="CobS"/>
</dbReference>
<keyword evidence="7 19" id="KW-1003">Cell membrane</keyword>
<evidence type="ECO:0000256" key="7">
    <source>
        <dbReference type="ARBA" id="ARBA00022475"/>
    </source>
</evidence>
<comment type="catalytic activity">
    <reaction evidence="17 19">
        <text>alpha-ribazole + adenosylcob(III)inamide-GDP = adenosylcob(III)alamin + GMP + H(+)</text>
        <dbReference type="Rhea" id="RHEA:16049"/>
        <dbReference type="ChEBI" id="CHEBI:10329"/>
        <dbReference type="ChEBI" id="CHEBI:15378"/>
        <dbReference type="ChEBI" id="CHEBI:18408"/>
        <dbReference type="ChEBI" id="CHEBI:58115"/>
        <dbReference type="ChEBI" id="CHEBI:60487"/>
        <dbReference type="EC" id="2.7.8.26"/>
    </reaction>
</comment>
<evidence type="ECO:0000256" key="3">
    <source>
        <dbReference type="ARBA" id="ARBA00004663"/>
    </source>
</evidence>
<feature type="transmembrane region" description="Helical" evidence="19">
    <location>
        <begin position="235"/>
        <end position="257"/>
    </location>
</feature>
<sequence length="261" mass="28156">MDTLILILQLFTSLPINKRVEVSDERLIRGVALWPAAGIIIGVFDALIFWAAVHILPVSIAAALALLGELWMTRGFHLDGLCDTADALFSSRSRERMLEIMKDSHIGTFGVVAAIADLAFKYLLLTASGMPIFILLAAPTAGKMVQGLCMYKANYPRESGLGKSYIGRIPLSIAVVSSVFGAVWVIGSLIAGIVWTGIGCRTAIGFPVLLLFVIVCFLLAWLFRRHMEKVIGGMTGDTLGAASEIIEIFSMLLMVALEGVL</sequence>
<protein>
    <recommendedName>
        <fullName evidence="6 19">Adenosylcobinamide-GDP ribazoletransferase</fullName>
        <ecNumber evidence="5 19">2.7.8.26</ecNumber>
    </recommendedName>
    <alternativeName>
        <fullName evidence="16 19">Cobalamin synthase</fullName>
    </alternativeName>
    <alternativeName>
        <fullName evidence="15 19">Cobalamin-5'-phosphate synthase</fullName>
    </alternativeName>
</protein>
<evidence type="ECO:0000256" key="16">
    <source>
        <dbReference type="ARBA" id="ARBA00032853"/>
    </source>
</evidence>
<evidence type="ECO:0000256" key="8">
    <source>
        <dbReference type="ARBA" id="ARBA00022573"/>
    </source>
</evidence>
<dbReference type="EMBL" id="SLXA01000010">
    <property type="protein sequence ID" value="TCO84010.1"/>
    <property type="molecule type" value="Genomic_DNA"/>
</dbReference>
<evidence type="ECO:0000256" key="1">
    <source>
        <dbReference type="ARBA" id="ARBA00001946"/>
    </source>
</evidence>
<evidence type="ECO:0000256" key="4">
    <source>
        <dbReference type="ARBA" id="ARBA00010561"/>
    </source>
</evidence>
<dbReference type="UniPathway" id="UPA00148">
    <property type="reaction ID" value="UER00238"/>
</dbReference>
<dbReference type="GO" id="GO:0008818">
    <property type="term" value="F:cobalamin 5'-phosphate synthase activity"/>
    <property type="evidence" value="ECO:0007669"/>
    <property type="project" value="UniProtKB-UniRule"/>
</dbReference>
<dbReference type="GO" id="GO:0009236">
    <property type="term" value="P:cobalamin biosynthetic process"/>
    <property type="evidence" value="ECO:0007669"/>
    <property type="project" value="UniProtKB-UniRule"/>
</dbReference>
<dbReference type="EC" id="2.7.8.26" evidence="5 19"/>
<dbReference type="PANTHER" id="PTHR34148:SF1">
    <property type="entry name" value="ADENOSYLCOBINAMIDE-GDP RIBAZOLETRANSFERASE"/>
    <property type="match status" value="1"/>
</dbReference>
<evidence type="ECO:0000256" key="10">
    <source>
        <dbReference type="ARBA" id="ARBA00022692"/>
    </source>
</evidence>
<comment type="function">
    <text evidence="14 19">Joins adenosylcobinamide-GDP and alpha-ribazole to generate adenosylcobalamin (Ado-cobalamin). Also synthesizes adenosylcobalamin 5'-phosphate from adenosylcobinamide-GDP and alpha-ribazole 5'-phosphate.</text>
</comment>
<dbReference type="GO" id="GO:0051073">
    <property type="term" value="F:adenosylcobinamide-GDP ribazoletransferase activity"/>
    <property type="evidence" value="ECO:0007669"/>
    <property type="project" value="UniProtKB-UniRule"/>
</dbReference>
<keyword evidence="8 19" id="KW-0169">Cobalamin biosynthesis</keyword>
<keyword evidence="13 19" id="KW-0472">Membrane</keyword>
<keyword evidence="12 19" id="KW-1133">Transmembrane helix</keyword>